<name>A0A4Z2EI50_9TELE</name>
<proteinExistence type="predicted"/>
<organism evidence="1 2">
    <name type="scientific">Liparis tanakae</name>
    <name type="common">Tanaka's snailfish</name>
    <dbReference type="NCBI Taxonomy" id="230148"/>
    <lineage>
        <taxon>Eukaryota</taxon>
        <taxon>Metazoa</taxon>
        <taxon>Chordata</taxon>
        <taxon>Craniata</taxon>
        <taxon>Vertebrata</taxon>
        <taxon>Euteleostomi</taxon>
        <taxon>Actinopterygii</taxon>
        <taxon>Neopterygii</taxon>
        <taxon>Teleostei</taxon>
        <taxon>Neoteleostei</taxon>
        <taxon>Acanthomorphata</taxon>
        <taxon>Eupercaria</taxon>
        <taxon>Perciformes</taxon>
        <taxon>Cottioidei</taxon>
        <taxon>Cottales</taxon>
        <taxon>Liparidae</taxon>
        <taxon>Liparis</taxon>
    </lineage>
</organism>
<dbReference type="EMBL" id="SRLO01006898">
    <property type="protein sequence ID" value="TNN28445.1"/>
    <property type="molecule type" value="Genomic_DNA"/>
</dbReference>
<comment type="caution">
    <text evidence="1">The sequence shown here is derived from an EMBL/GenBank/DDBJ whole genome shotgun (WGS) entry which is preliminary data.</text>
</comment>
<dbReference type="AlphaFoldDB" id="A0A4Z2EI50"/>
<gene>
    <name evidence="1" type="ORF">EYF80_061407</name>
</gene>
<sequence>MMAPLRRSAAGVTVQVSQWESGKRTFMRCVSFRAHVCVCARRCKGRRARVESFTPSFRIDSVTKGKGDVARGKEPIRRKLFGFMPGV</sequence>
<accession>A0A4Z2EI50</accession>
<reference evidence="1 2" key="1">
    <citation type="submission" date="2019-03" db="EMBL/GenBank/DDBJ databases">
        <title>First draft genome of Liparis tanakae, snailfish: a comprehensive survey of snailfish specific genes.</title>
        <authorList>
            <person name="Kim W."/>
            <person name="Song I."/>
            <person name="Jeong J.-H."/>
            <person name="Kim D."/>
            <person name="Kim S."/>
            <person name="Ryu S."/>
            <person name="Song J.Y."/>
            <person name="Lee S.K."/>
        </authorList>
    </citation>
    <scope>NUCLEOTIDE SEQUENCE [LARGE SCALE GENOMIC DNA]</scope>
    <source>
        <tissue evidence="1">Muscle</tissue>
    </source>
</reference>
<evidence type="ECO:0000313" key="2">
    <source>
        <dbReference type="Proteomes" id="UP000314294"/>
    </source>
</evidence>
<evidence type="ECO:0000313" key="1">
    <source>
        <dbReference type="EMBL" id="TNN28445.1"/>
    </source>
</evidence>
<dbReference type="Proteomes" id="UP000314294">
    <property type="component" value="Unassembled WGS sequence"/>
</dbReference>
<keyword evidence="2" id="KW-1185">Reference proteome</keyword>
<protein>
    <submittedName>
        <fullName evidence="1">Uncharacterized protein</fullName>
    </submittedName>
</protein>